<dbReference type="InterPro" id="IPR014312">
    <property type="entry name" value="Succ_DH_anchor"/>
</dbReference>
<evidence type="ECO:0000256" key="14">
    <source>
        <dbReference type="ARBA" id="ARBA00023004"/>
    </source>
</evidence>
<keyword evidence="14" id="KW-0408">Iron</keyword>
<evidence type="ECO:0000256" key="1">
    <source>
        <dbReference type="ARBA" id="ARBA00001971"/>
    </source>
</evidence>
<dbReference type="SUPFAM" id="SSF81343">
    <property type="entry name" value="Fumarate reductase respiratory complex transmembrane subunits"/>
    <property type="match status" value="1"/>
</dbReference>
<keyword evidence="12" id="KW-0249">Electron transport</keyword>
<evidence type="ECO:0000256" key="4">
    <source>
        <dbReference type="ARBA" id="ARBA00005163"/>
    </source>
</evidence>
<name>A0AAJ5X9U2_9SPHN</name>
<evidence type="ECO:0000256" key="15">
    <source>
        <dbReference type="ARBA" id="ARBA00023136"/>
    </source>
</evidence>
<accession>A0AAJ5X9U2</accession>
<sequence length="131" mass="13992">MGDGTEIGKVRGLGSGHQGSEHWVHQRYTALGNLFLGAWFVVSLLLLSSLDLDSIRDWLVKPIPATALILLIVSTFYHARLGLQVAIEDYVPDEGTKAGLIGLLSLVFIAVGTFAVFCVLKIALTTGGSVL</sequence>
<organism evidence="17 18">
    <name type="scientific">Candidatus Andeanibacterium colombiense</name>
    <dbReference type="NCBI Taxonomy" id="3121345"/>
    <lineage>
        <taxon>Bacteria</taxon>
        <taxon>Pseudomonadati</taxon>
        <taxon>Pseudomonadota</taxon>
        <taxon>Alphaproteobacteria</taxon>
        <taxon>Sphingomonadales</taxon>
        <taxon>Sphingomonadaceae</taxon>
        <taxon>Candidatus Andeanibacterium</taxon>
    </lineage>
</organism>
<dbReference type="InterPro" id="IPR034804">
    <property type="entry name" value="SQR/QFR_C/D"/>
</dbReference>
<dbReference type="CDD" id="cd03495">
    <property type="entry name" value="SQR_TypeC_SdhD_like"/>
    <property type="match status" value="1"/>
</dbReference>
<evidence type="ECO:0000313" key="18">
    <source>
        <dbReference type="Proteomes" id="UP001218362"/>
    </source>
</evidence>
<evidence type="ECO:0000256" key="10">
    <source>
        <dbReference type="ARBA" id="ARBA00022692"/>
    </source>
</evidence>
<evidence type="ECO:0000256" key="11">
    <source>
        <dbReference type="ARBA" id="ARBA00022723"/>
    </source>
</evidence>
<comment type="subunit">
    <text evidence="5">Part of an enzyme complex containing four subunits: a flavoprotein, an iron-sulfur protein, plus two membrane-anchoring proteins, SdhC and SdhD.</text>
</comment>
<dbReference type="AlphaFoldDB" id="A0AAJ5X9U2"/>
<dbReference type="GO" id="GO:0006099">
    <property type="term" value="P:tricarboxylic acid cycle"/>
    <property type="evidence" value="ECO:0007669"/>
    <property type="project" value="UniProtKB-KW"/>
</dbReference>
<feature type="transmembrane region" description="Helical" evidence="16">
    <location>
        <begin position="28"/>
        <end position="47"/>
    </location>
</feature>
<comment type="cofactor">
    <cofactor evidence="1">
        <name>heme</name>
        <dbReference type="ChEBI" id="CHEBI:30413"/>
    </cofactor>
</comment>
<evidence type="ECO:0000256" key="2">
    <source>
        <dbReference type="ARBA" id="ARBA00004050"/>
    </source>
</evidence>
<dbReference type="KEGG" id="acob:P0Y56_02710"/>
<dbReference type="Proteomes" id="UP001218362">
    <property type="component" value="Chromosome"/>
</dbReference>
<dbReference type="EMBL" id="CP119316">
    <property type="protein sequence ID" value="WEK47211.1"/>
    <property type="molecule type" value="Genomic_DNA"/>
</dbReference>
<evidence type="ECO:0000313" key="17">
    <source>
        <dbReference type="EMBL" id="WEK47211.1"/>
    </source>
</evidence>
<dbReference type="InterPro" id="IPR000701">
    <property type="entry name" value="SuccDH_FuR_B_TM-su"/>
</dbReference>
<keyword evidence="8" id="KW-0816">Tricarboxylic acid cycle</keyword>
<dbReference type="Pfam" id="PF01127">
    <property type="entry name" value="Sdh_cyt"/>
    <property type="match status" value="1"/>
</dbReference>
<dbReference type="NCBIfam" id="TIGR02968">
    <property type="entry name" value="succ_dehyd_anc"/>
    <property type="match status" value="1"/>
</dbReference>
<keyword evidence="7" id="KW-0813">Transport</keyword>
<keyword evidence="11" id="KW-0479">Metal-binding</keyword>
<evidence type="ECO:0000256" key="9">
    <source>
        <dbReference type="ARBA" id="ARBA00022617"/>
    </source>
</evidence>
<keyword evidence="13 16" id="KW-1133">Transmembrane helix</keyword>
<protein>
    <recommendedName>
        <fullName evidence="6">Succinate dehydrogenase hydrophobic membrane anchor subunit</fullName>
    </recommendedName>
</protein>
<proteinExistence type="predicted"/>
<evidence type="ECO:0000256" key="6">
    <source>
        <dbReference type="ARBA" id="ARBA00019425"/>
    </source>
</evidence>
<evidence type="ECO:0000256" key="8">
    <source>
        <dbReference type="ARBA" id="ARBA00022532"/>
    </source>
</evidence>
<feature type="transmembrane region" description="Helical" evidence="16">
    <location>
        <begin position="99"/>
        <end position="124"/>
    </location>
</feature>
<evidence type="ECO:0000256" key="3">
    <source>
        <dbReference type="ARBA" id="ARBA00004141"/>
    </source>
</evidence>
<dbReference type="GO" id="GO:0020037">
    <property type="term" value="F:heme binding"/>
    <property type="evidence" value="ECO:0007669"/>
    <property type="project" value="InterPro"/>
</dbReference>
<comment type="pathway">
    <text evidence="4">Carbohydrate metabolism; tricarboxylic acid cycle.</text>
</comment>
<evidence type="ECO:0000256" key="13">
    <source>
        <dbReference type="ARBA" id="ARBA00022989"/>
    </source>
</evidence>
<dbReference type="GO" id="GO:0046872">
    <property type="term" value="F:metal ion binding"/>
    <property type="evidence" value="ECO:0007669"/>
    <property type="project" value="UniProtKB-KW"/>
</dbReference>
<evidence type="ECO:0000256" key="5">
    <source>
        <dbReference type="ARBA" id="ARBA00011558"/>
    </source>
</evidence>
<evidence type="ECO:0000256" key="16">
    <source>
        <dbReference type="SAM" id="Phobius"/>
    </source>
</evidence>
<dbReference type="GO" id="GO:0016020">
    <property type="term" value="C:membrane"/>
    <property type="evidence" value="ECO:0007669"/>
    <property type="project" value="UniProtKB-SubCell"/>
</dbReference>
<evidence type="ECO:0000256" key="12">
    <source>
        <dbReference type="ARBA" id="ARBA00022982"/>
    </source>
</evidence>
<keyword evidence="9" id="KW-0349">Heme</keyword>
<reference evidence="17" key="1">
    <citation type="submission" date="2023-03" db="EMBL/GenBank/DDBJ databases">
        <title>Andean soil-derived lignocellulolytic bacterial consortium as a source of novel taxa and putative plastic-active enzymes.</title>
        <authorList>
            <person name="Diaz-Garcia L."/>
            <person name="Chuvochina M."/>
            <person name="Feuerriegel G."/>
            <person name="Bunk B."/>
            <person name="Sproer C."/>
            <person name="Streit W.R."/>
            <person name="Rodriguez L.M."/>
            <person name="Overmann J."/>
            <person name="Jimenez D.J."/>
        </authorList>
    </citation>
    <scope>NUCLEOTIDE SEQUENCE</scope>
    <source>
        <strain evidence="17">MAG 26</strain>
    </source>
</reference>
<keyword evidence="15 16" id="KW-0472">Membrane</keyword>
<comment type="subcellular location">
    <subcellularLocation>
        <location evidence="3">Membrane</location>
        <topology evidence="3">Multi-pass membrane protein</topology>
    </subcellularLocation>
</comment>
<comment type="function">
    <text evidence="2">Membrane-anchoring subunit of succinate dehydrogenase (SDH).</text>
</comment>
<keyword evidence="10 16" id="KW-0812">Transmembrane</keyword>
<evidence type="ECO:0000256" key="7">
    <source>
        <dbReference type="ARBA" id="ARBA00022448"/>
    </source>
</evidence>
<dbReference type="Gene3D" id="1.20.1300.10">
    <property type="entry name" value="Fumarate reductase/succinate dehydrogenase, transmembrane subunit"/>
    <property type="match status" value="1"/>
</dbReference>
<gene>
    <name evidence="17" type="primary">sdhD</name>
    <name evidence="17" type="ORF">P0Y56_02710</name>
</gene>
<feature type="transmembrane region" description="Helical" evidence="16">
    <location>
        <begin position="59"/>
        <end position="79"/>
    </location>
</feature>